<feature type="domain" description="Ig-like" evidence="7">
    <location>
        <begin position="411"/>
        <end position="478"/>
    </location>
</feature>
<protein>
    <submittedName>
        <fullName evidence="9">Fc receptor-like protein 5 isoform X5</fullName>
    </submittedName>
</protein>
<feature type="compositionally biased region" description="Polar residues" evidence="4">
    <location>
        <begin position="210"/>
        <end position="223"/>
    </location>
</feature>
<dbReference type="InterPro" id="IPR003598">
    <property type="entry name" value="Ig_sub2"/>
</dbReference>
<feature type="domain" description="Ig-like" evidence="7">
    <location>
        <begin position="51"/>
        <end position="134"/>
    </location>
</feature>
<feature type="domain" description="Ig-like" evidence="7">
    <location>
        <begin position="141"/>
        <end position="220"/>
    </location>
</feature>
<dbReference type="Gene3D" id="2.60.40.10">
    <property type="entry name" value="Immunoglobulins"/>
    <property type="match status" value="13"/>
</dbReference>
<name>A0A9F7THK7_ICTPU</name>
<evidence type="ECO:0000259" key="7">
    <source>
        <dbReference type="PROSITE" id="PS50835"/>
    </source>
</evidence>
<feature type="region of interest" description="Disordered" evidence="4">
    <location>
        <begin position="21"/>
        <end position="50"/>
    </location>
</feature>
<feature type="domain" description="Ig-like" evidence="7">
    <location>
        <begin position="683"/>
        <end position="764"/>
    </location>
</feature>
<dbReference type="RefSeq" id="XP_053537479.1">
    <property type="nucleotide sequence ID" value="XM_053681504.1"/>
</dbReference>
<dbReference type="FunFam" id="2.60.40.10:FF:001607">
    <property type="entry name" value="Leukocyte immune-type receptor TS32.15 L2.5a"/>
    <property type="match status" value="5"/>
</dbReference>
<feature type="domain" description="Ig-like" evidence="7">
    <location>
        <begin position="318"/>
        <end position="395"/>
    </location>
</feature>
<feature type="region of interest" description="Disordered" evidence="4">
    <location>
        <begin position="1395"/>
        <end position="1428"/>
    </location>
</feature>
<keyword evidence="5" id="KW-0812">Transmembrane</keyword>
<feature type="domain" description="Ig-like" evidence="7">
    <location>
        <begin position="592"/>
        <end position="660"/>
    </location>
</feature>
<dbReference type="SMART" id="SM00408">
    <property type="entry name" value="IGc2"/>
    <property type="match status" value="13"/>
</dbReference>
<feature type="region of interest" description="Disordered" evidence="4">
    <location>
        <begin position="746"/>
        <end position="772"/>
    </location>
</feature>
<feature type="domain" description="Ig-like" evidence="7">
    <location>
        <begin position="771"/>
        <end position="839"/>
    </location>
</feature>
<dbReference type="Pfam" id="PF00047">
    <property type="entry name" value="ig"/>
    <property type="match status" value="2"/>
</dbReference>
<feature type="compositionally biased region" description="Basic and acidic residues" evidence="4">
    <location>
        <begin position="29"/>
        <end position="48"/>
    </location>
</feature>
<feature type="transmembrane region" description="Helical" evidence="5">
    <location>
        <begin position="1241"/>
        <end position="1265"/>
    </location>
</feature>
<evidence type="ECO:0000256" key="2">
    <source>
        <dbReference type="ARBA" id="ARBA00023157"/>
    </source>
</evidence>
<dbReference type="InterPro" id="IPR003599">
    <property type="entry name" value="Ig_sub"/>
</dbReference>
<feature type="signal peptide" evidence="6">
    <location>
        <begin position="1"/>
        <end position="18"/>
    </location>
</feature>
<proteinExistence type="predicted"/>
<dbReference type="InterPro" id="IPR007110">
    <property type="entry name" value="Ig-like_dom"/>
</dbReference>
<dbReference type="Pfam" id="PF13895">
    <property type="entry name" value="Ig_2"/>
    <property type="match status" value="4"/>
</dbReference>
<feature type="domain" description="Ig-like" evidence="7">
    <location>
        <begin position="955"/>
        <end position="1059"/>
    </location>
</feature>
<reference evidence="9" key="2">
    <citation type="submission" date="2025-08" db="UniProtKB">
        <authorList>
            <consortium name="RefSeq"/>
        </authorList>
    </citation>
    <scope>IDENTIFICATION</scope>
    <source>
        <tissue evidence="9">Blood</tissue>
    </source>
</reference>
<organism evidence="8 9">
    <name type="scientific">Ictalurus punctatus</name>
    <name type="common">Channel catfish</name>
    <name type="synonym">Silurus punctatus</name>
    <dbReference type="NCBI Taxonomy" id="7998"/>
    <lineage>
        <taxon>Eukaryota</taxon>
        <taxon>Metazoa</taxon>
        <taxon>Chordata</taxon>
        <taxon>Craniata</taxon>
        <taxon>Vertebrata</taxon>
        <taxon>Euteleostomi</taxon>
        <taxon>Actinopterygii</taxon>
        <taxon>Neopterygii</taxon>
        <taxon>Teleostei</taxon>
        <taxon>Ostariophysi</taxon>
        <taxon>Siluriformes</taxon>
        <taxon>Ictaluridae</taxon>
        <taxon>Ictalurus</taxon>
    </lineage>
</organism>
<dbReference type="PANTHER" id="PTHR11481:SF112">
    <property type="entry name" value="FC RECEPTOR-LIKE PROTEIN 4-RELATED"/>
    <property type="match status" value="1"/>
</dbReference>
<keyword evidence="3" id="KW-0393">Immunoglobulin domain</keyword>
<feature type="compositionally biased region" description="Low complexity" evidence="4">
    <location>
        <begin position="1306"/>
        <end position="1317"/>
    </location>
</feature>
<dbReference type="GO" id="GO:0009897">
    <property type="term" value="C:external side of plasma membrane"/>
    <property type="evidence" value="ECO:0007669"/>
    <property type="project" value="TreeGrafter"/>
</dbReference>
<accession>A0A9F7THK7</accession>
<dbReference type="Pfam" id="PF13927">
    <property type="entry name" value="Ig_3"/>
    <property type="match status" value="4"/>
</dbReference>
<dbReference type="SUPFAM" id="SSF48726">
    <property type="entry name" value="Immunoglobulin"/>
    <property type="match status" value="13"/>
</dbReference>
<keyword evidence="8" id="KW-1185">Reference proteome</keyword>
<dbReference type="PANTHER" id="PTHR11481">
    <property type="entry name" value="IMMUNOGLOBULIN FC RECEPTOR"/>
    <property type="match status" value="1"/>
</dbReference>
<gene>
    <name evidence="9" type="primary">LOC108261906</name>
</gene>
<feature type="region of interest" description="Disordered" evidence="4">
    <location>
        <begin position="203"/>
        <end position="238"/>
    </location>
</feature>
<dbReference type="Proteomes" id="UP000221080">
    <property type="component" value="Chromosome 7"/>
</dbReference>
<evidence type="ECO:0000256" key="6">
    <source>
        <dbReference type="SAM" id="SignalP"/>
    </source>
</evidence>
<feature type="domain" description="Ig-like" evidence="7">
    <location>
        <begin position="227"/>
        <end position="295"/>
    </location>
</feature>
<evidence type="ECO:0000256" key="4">
    <source>
        <dbReference type="SAM" id="MobiDB-lite"/>
    </source>
</evidence>
<dbReference type="PROSITE" id="PS50835">
    <property type="entry name" value="IG_LIKE"/>
    <property type="match status" value="12"/>
</dbReference>
<keyword evidence="5" id="KW-1133">Transmembrane helix</keyword>
<dbReference type="InterPro" id="IPR050488">
    <property type="entry name" value="Ig_Fc_receptor"/>
</dbReference>
<feature type="domain" description="Ig-like" evidence="7">
    <location>
        <begin position="862"/>
        <end position="947"/>
    </location>
</feature>
<feature type="domain" description="Ig-like" evidence="7">
    <location>
        <begin position="1068"/>
        <end position="1151"/>
    </location>
</feature>
<feature type="compositionally biased region" description="Basic and acidic residues" evidence="4">
    <location>
        <begin position="1326"/>
        <end position="1335"/>
    </location>
</feature>
<evidence type="ECO:0000256" key="3">
    <source>
        <dbReference type="ARBA" id="ARBA00023319"/>
    </source>
</evidence>
<evidence type="ECO:0000256" key="1">
    <source>
        <dbReference type="ARBA" id="ARBA00022729"/>
    </source>
</evidence>
<dbReference type="InterPro" id="IPR013783">
    <property type="entry name" value="Ig-like_fold"/>
</dbReference>
<keyword evidence="5" id="KW-0472">Membrane</keyword>
<evidence type="ECO:0000256" key="5">
    <source>
        <dbReference type="SAM" id="Phobius"/>
    </source>
</evidence>
<evidence type="ECO:0000313" key="9">
    <source>
        <dbReference type="RefSeq" id="XP_053537479.1"/>
    </source>
</evidence>
<feature type="region of interest" description="Disordered" evidence="4">
    <location>
        <begin position="1306"/>
        <end position="1335"/>
    </location>
</feature>
<evidence type="ECO:0000313" key="8">
    <source>
        <dbReference type="Proteomes" id="UP000221080"/>
    </source>
</evidence>
<dbReference type="GeneID" id="108261906"/>
<keyword evidence="1 6" id="KW-0732">Signal</keyword>
<dbReference type="GO" id="GO:0006955">
    <property type="term" value="P:immune response"/>
    <property type="evidence" value="ECO:0007669"/>
    <property type="project" value="TreeGrafter"/>
</dbReference>
<sequence length="1445" mass="161521">MELRPLCVFLLMTGLIHCTQTGQGVQGGTDRETEGVTGDGEIKQETARPKPAVKVQPAEHVFIGETVTLTCEIQTGESWRYLWYRNNEELSDAAGKKTHTITDIKDSDKGDYTCNGTQSSDPKYTQTSDAVTLTVSESPKPEVIIKPDTQVFIGERVTFRCDIKGGDIEWTYDWYRDDKTFNLSLTAQEIIISDYHSGNYTCRGRRRSDSQISKTSDPVTLTVSEKPKPQLTSSREGPALTGTSLTLYCTLKPPSAGWKFYWIKPTQSTETETKTHSYTISPGTVSDRGYYKCRAGRGNPVYYTHYSNELRVDVIVRPKPVVIIKPDTQVYSGERVTLRCNIQGERDTQWTYSWYKNEIEYRHHTTQEFTISSVTDSDSGKYTCRRSRSSYYQISEISDAVILTVSEKPKPQLTSSLKGDVLTGNSVTLYCTLKSPSDGWKFYWSKRRQRTETETDTETDSYSRSVSVYDGGHYKCRAGRGNPAYYTDYSNELRVDVIVRPKPVVIIKPDTQVYSGEKVTLRCNIQGGGDTQWTYSFYKNDIEYRHHTTQDLITSSVTDSDSGKYTCRRSNSSYYQISEISDAVTLTVSEKPKPQLTSDLKGDVLTGNSVTLSCTLKLPSDGWKFYWSNHTQSPESETETDTYNISSVSVYDGGQYWCRAGRGNPVYYTHYSDALWVNVTESPKPVVIIKPDTQVFRGERVTFRCEIQGGNTEWTYDWYRNDNTFNPSHTTQEISISDYDSGKYTCRGRRRSDSQISKTSDPVTLTVSEKPKPQLTSDLKGAALTGNSVNLSCTLTPQSAGWKFYWSKHTQNPETETETHHYTINSVNVSDGGQYWCRAGRGNAVYYTDYSDALWVNVTESPKAVVTIKPDKHVFRGETVTLTCEIQGGGDTEWKYSWNKKDKTFYPSPTTQEFSFSSVINNNSGEYTCRGWRCSDNQRSEISDAVTLTVSDAAEAVVSVSPLRWLTEGDSVTLSCEVKNSSTGWTFSWYTAVPYRNGLIEVTGHRGNVLYGSELLSDSSRGSGGSYTLTNVTVNHTGVYMCRAERGESVFHTRDSNLQPLCITGESPPVSLIINPSRTQHFTADSLSLSCEDQSDSTGWTVRGYTHNETLFECSSDSGSTCNISSLSTSHSGVYWCQSESGRRSNPVNITVHNGDVILDSPVHPKGNPLILRCLYRNSGISDSGVDFYKDSSVLQKKTTGEMAIITVSKSDEGFYHCKHPERGESPKSWVSVRVSASAGYSAVIIGLSLAFLFVILMIVLILLLHFKKKKGVEYQPPSTVNQDTSQPADGENVYENVAVRTTVDSAAGSSSTSMCSQVVTRKKKQNDDAVRRPGDVIYSQIEMKNVNPHSKDDSASRPSDVVYSMIASKNMRPNDDASKLDDVTYADIDLKKTKKPNRKQGKRTEGADTVYSELKQNTDKGDFTETADATYAQVRKKGKKYNAG</sequence>
<feature type="chain" id="PRO_5039900968" evidence="6">
    <location>
        <begin position="19"/>
        <end position="1445"/>
    </location>
</feature>
<feature type="domain" description="Ig-like" evidence="7">
    <location>
        <begin position="501"/>
        <end position="587"/>
    </location>
</feature>
<feature type="compositionally biased region" description="Polar residues" evidence="4">
    <location>
        <begin position="754"/>
        <end position="767"/>
    </location>
</feature>
<keyword evidence="2" id="KW-1015">Disulfide bond</keyword>
<reference evidence="8" key="1">
    <citation type="journal article" date="2016" name="Nat. Commun.">
        <title>The channel catfish genome sequence provides insights into the evolution of scale formation in teleosts.</title>
        <authorList>
            <person name="Liu Z."/>
            <person name="Liu S."/>
            <person name="Yao J."/>
            <person name="Bao L."/>
            <person name="Zhang J."/>
            <person name="Li Y."/>
            <person name="Jiang C."/>
            <person name="Sun L."/>
            <person name="Wang R."/>
            <person name="Zhang Y."/>
            <person name="Zhou T."/>
            <person name="Zeng Q."/>
            <person name="Fu Q."/>
            <person name="Gao S."/>
            <person name="Li N."/>
            <person name="Koren S."/>
            <person name="Jiang Y."/>
            <person name="Zimin A."/>
            <person name="Xu P."/>
            <person name="Phillippy A.M."/>
            <person name="Geng X."/>
            <person name="Song L."/>
            <person name="Sun F."/>
            <person name="Li C."/>
            <person name="Wang X."/>
            <person name="Chen A."/>
            <person name="Jin Y."/>
            <person name="Yuan Z."/>
            <person name="Yang Y."/>
            <person name="Tan S."/>
            <person name="Peatman E."/>
            <person name="Lu J."/>
            <person name="Qin Z."/>
            <person name="Dunham R."/>
            <person name="Li Z."/>
            <person name="Sonstegard T."/>
            <person name="Feng J."/>
            <person name="Danzmann R.G."/>
            <person name="Schroeder S."/>
            <person name="Scheffler B."/>
            <person name="Duke M.V."/>
            <person name="Ballard L."/>
            <person name="Kucuktas H."/>
            <person name="Kaltenboeck L."/>
            <person name="Liu H."/>
            <person name="Armbruster J."/>
            <person name="Xie Y."/>
            <person name="Kirby M.L."/>
            <person name="Tian Y."/>
            <person name="Flanagan M.E."/>
            <person name="Mu W."/>
            <person name="Waldbieser G.C."/>
        </authorList>
    </citation>
    <scope>NUCLEOTIDE SEQUENCE [LARGE SCALE GENOMIC DNA]</scope>
    <source>
        <strain evidence="8">SDA103</strain>
    </source>
</reference>
<dbReference type="SMART" id="SM00409">
    <property type="entry name" value="IG"/>
    <property type="match status" value="13"/>
</dbReference>
<dbReference type="GO" id="GO:0007166">
    <property type="term" value="P:cell surface receptor signaling pathway"/>
    <property type="evidence" value="ECO:0007669"/>
    <property type="project" value="TreeGrafter"/>
</dbReference>
<dbReference type="InterPro" id="IPR013151">
    <property type="entry name" value="Immunoglobulin_dom"/>
</dbReference>
<dbReference type="GO" id="GO:0004888">
    <property type="term" value="F:transmembrane signaling receptor activity"/>
    <property type="evidence" value="ECO:0007669"/>
    <property type="project" value="TreeGrafter"/>
</dbReference>
<dbReference type="InterPro" id="IPR036179">
    <property type="entry name" value="Ig-like_dom_sf"/>
</dbReference>